<sequence length="158" mass="17929">MLRSKHIALFFYPFRSKDYETAAHHYQRGLLCAQRAFPVKTEEAKEKEPSFACGKETETEEAAFLHGNLSAVYFHRAKWVECAWSACLALQLHDDGASAASVTAPVIRRLVARLRQACSRSMMRKESRGGVSLQRRRCIMTFLGRSAFRNPDMAAILM</sequence>
<accession>A0A3P7RRP0</accession>
<organism evidence="1 2">
    <name type="scientific">Dibothriocephalus latus</name>
    <name type="common">Fish tapeworm</name>
    <name type="synonym">Diphyllobothrium latum</name>
    <dbReference type="NCBI Taxonomy" id="60516"/>
    <lineage>
        <taxon>Eukaryota</taxon>
        <taxon>Metazoa</taxon>
        <taxon>Spiralia</taxon>
        <taxon>Lophotrochozoa</taxon>
        <taxon>Platyhelminthes</taxon>
        <taxon>Cestoda</taxon>
        <taxon>Eucestoda</taxon>
        <taxon>Diphyllobothriidea</taxon>
        <taxon>Diphyllobothriidae</taxon>
        <taxon>Dibothriocephalus</taxon>
    </lineage>
</organism>
<dbReference type="Gene3D" id="1.25.40.10">
    <property type="entry name" value="Tetratricopeptide repeat domain"/>
    <property type="match status" value="1"/>
</dbReference>
<gene>
    <name evidence="1" type="ORF">DILT_LOCUS19704</name>
</gene>
<dbReference type="OrthoDB" id="62495at2759"/>
<dbReference type="InterPro" id="IPR011990">
    <property type="entry name" value="TPR-like_helical_dom_sf"/>
</dbReference>
<name>A0A3P7RRP0_DIBLA</name>
<protein>
    <submittedName>
        <fullName evidence="1">Uncharacterized protein</fullName>
    </submittedName>
</protein>
<evidence type="ECO:0000313" key="2">
    <source>
        <dbReference type="Proteomes" id="UP000281553"/>
    </source>
</evidence>
<dbReference type="EMBL" id="UYRU01119007">
    <property type="protein sequence ID" value="VDN45782.1"/>
    <property type="molecule type" value="Genomic_DNA"/>
</dbReference>
<keyword evidence="2" id="KW-1185">Reference proteome</keyword>
<dbReference type="Proteomes" id="UP000281553">
    <property type="component" value="Unassembled WGS sequence"/>
</dbReference>
<proteinExistence type="predicted"/>
<dbReference type="AlphaFoldDB" id="A0A3P7RRP0"/>
<evidence type="ECO:0000313" key="1">
    <source>
        <dbReference type="EMBL" id="VDN45782.1"/>
    </source>
</evidence>
<reference evidence="1 2" key="1">
    <citation type="submission" date="2018-11" db="EMBL/GenBank/DDBJ databases">
        <authorList>
            <consortium name="Pathogen Informatics"/>
        </authorList>
    </citation>
    <scope>NUCLEOTIDE SEQUENCE [LARGE SCALE GENOMIC DNA]</scope>
</reference>